<dbReference type="Proteomes" id="UP000242525">
    <property type="component" value="Unassembled WGS sequence"/>
</dbReference>
<evidence type="ECO:0000313" key="1">
    <source>
        <dbReference type="EMBL" id="CDO53530.1"/>
    </source>
</evidence>
<dbReference type="AlphaFoldDB" id="A0A0J9X9P2"/>
<proteinExistence type="predicted"/>
<gene>
    <name evidence="1" type="ORF">BN980_GECA05s03178g</name>
</gene>
<reference evidence="1" key="1">
    <citation type="submission" date="2014-03" db="EMBL/GenBank/DDBJ databases">
        <authorList>
            <person name="Casaregola S."/>
        </authorList>
    </citation>
    <scope>NUCLEOTIDE SEQUENCE [LARGE SCALE GENOMIC DNA]</scope>
    <source>
        <strain evidence="1">CLIB 918</strain>
    </source>
</reference>
<protein>
    <submittedName>
        <fullName evidence="1">Uncharacterized protein</fullName>
    </submittedName>
</protein>
<sequence length="629" mass="73413">MSRPKFLQLPPEINSIIIGYLLDSYYDHPFSRFFGSHDYIISPFYQEVELQIPPSLLALRQVCKACQYLVDSSIYKAYAVHYDSNEPAQVRNIINHRYKRSFDPTISSKSQTIDQYDPAYSIIDNRFQDRNIAFQDTLKYLVVSWNCPGWPRLSNTNMFQPVVHLYINIHWSGKGEVQPQLDFLNFEAFPMLEKVTLCFQASSLPKQYMDELAGFFHCFSNCEGRRPLKVNVRIQPGRLGGFLLDILKFICIETLVDSLYIEDYYDTDIDYDFISEELINLKRLTVLCGCATEDNLQTFNQYETIRSMERLEELTLFTTMYTHNPFTAPSFIPSNLTRLSINFSAFLTATLICNNNTSPQLLQTIEQLQLYGTSHSSEFSILSRSIPTINNQNYHLKMDKLWSVEVALVTESPIRDIFLFKQLLTTNTTTIKKLHFATNDILMLTEQWGEFHSIEEFFLEMHNYPGNIYKDIILPLTPLLPKARNICVNTVGPFQKFKLNFRKLLDLIIFKDQLTNAETYSGIYPFDEIINKNFKSGMVLIQAQIARFLDRSFIEKVSPFEVVRPVIKECILPRDLWQQNNNRYDFFNEFGRIDYDALGSERQSRISGHFSIDVKKLRSLTVRPEIKFF</sequence>
<comment type="caution">
    <text evidence="1">The sequence shown here is derived from an EMBL/GenBank/DDBJ whole genome shotgun (WGS) entry which is preliminary data.</text>
</comment>
<accession>A0A0J9X9P2</accession>
<organism evidence="1 2">
    <name type="scientific">Geotrichum candidum</name>
    <name type="common">Oospora lactis</name>
    <name type="synonym">Dipodascus geotrichum</name>
    <dbReference type="NCBI Taxonomy" id="1173061"/>
    <lineage>
        <taxon>Eukaryota</taxon>
        <taxon>Fungi</taxon>
        <taxon>Dikarya</taxon>
        <taxon>Ascomycota</taxon>
        <taxon>Saccharomycotina</taxon>
        <taxon>Dipodascomycetes</taxon>
        <taxon>Dipodascales</taxon>
        <taxon>Dipodascaceae</taxon>
        <taxon>Geotrichum</taxon>
    </lineage>
</organism>
<dbReference type="EMBL" id="CCBN010000005">
    <property type="protein sequence ID" value="CDO53530.1"/>
    <property type="molecule type" value="Genomic_DNA"/>
</dbReference>
<evidence type="ECO:0000313" key="2">
    <source>
        <dbReference type="Proteomes" id="UP000242525"/>
    </source>
</evidence>
<name>A0A0J9X9P2_GEOCN</name>
<keyword evidence="2" id="KW-1185">Reference proteome</keyword>